<evidence type="ECO:0000313" key="2">
    <source>
        <dbReference type="EMBL" id="KAK4222222.1"/>
    </source>
</evidence>
<evidence type="ECO:0000259" key="1">
    <source>
        <dbReference type="Pfam" id="PF20150"/>
    </source>
</evidence>
<reference evidence="2" key="2">
    <citation type="submission" date="2023-05" db="EMBL/GenBank/DDBJ databases">
        <authorList>
            <consortium name="Lawrence Berkeley National Laboratory"/>
            <person name="Steindorff A."/>
            <person name="Hensen N."/>
            <person name="Bonometti L."/>
            <person name="Westerberg I."/>
            <person name="Brannstrom I.O."/>
            <person name="Guillou S."/>
            <person name="Cros-Aarteil S."/>
            <person name="Calhoun S."/>
            <person name="Haridas S."/>
            <person name="Kuo A."/>
            <person name="Mondo S."/>
            <person name="Pangilinan J."/>
            <person name="Riley R."/>
            <person name="Labutti K."/>
            <person name="Andreopoulos B."/>
            <person name="Lipzen A."/>
            <person name="Chen C."/>
            <person name="Yanf M."/>
            <person name="Daum C."/>
            <person name="Ng V."/>
            <person name="Clum A."/>
            <person name="Ohm R."/>
            <person name="Martin F."/>
            <person name="Silar P."/>
            <person name="Natvig D."/>
            <person name="Lalanne C."/>
            <person name="Gautier V."/>
            <person name="Ament-Velasquez S.L."/>
            <person name="Kruys A."/>
            <person name="Hutchinson M.I."/>
            <person name="Powell A.J."/>
            <person name="Barry K."/>
            <person name="Miller A.N."/>
            <person name="Grigoriev I.V."/>
            <person name="Debuchy R."/>
            <person name="Gladieux P."/>
            <person name="Thoren M.H."/>
            <person name="Johannesson H."/>
        </authorList>
    </citation>
    <scope>NUCLEOTIDE SEQUENCE</scope>
    <source>
        <strain evidence="2">CBS 990.96</strain>
    </source>
</reference>
<accession>A0AAN6YT63</accession>
<feature type="domain" description="2EXR" evidence="1">
    <location>
        <begin position="104"/>
        <end position="203"/>
    </location>
</feature>
<organism evidence="2 3">
    <name type="scientific">Podospora fimiseda</name>
    <dbReference type="NCBI Taxonomy" id="252190"/>
    <lineage>
        <taxon>Eukaryota</taxon>
        <taxon>Fungi</taxon>
        <taxon>Dikarya</taxon>
        <taxon>Ascomycota</taxon>
        <taxon>Pezizomycotina</taxon>
        <taxon>Sordariomycetes</taxon>
        <taxon>Sordariomycetidae</taxon>
        <taxon>Sordariales</taxon>
        <taxon>Podosporaceae</taxon>
        <taxon>Podospora</taxon>
    </lineage>
</organism>
<comment type="caution">
    <text evidence="2">The sequence shown here is derived from an EMBL/GenBank/DDBJ whole genome shotgun (WGS) entry which is preliminary data.</text>
</comment>
<keyword evidence="3" id="KW-1185">Reference proteome</keyword>
<evidence type="ECO:0000313" key="3">
    <source>
        <dbReference type="Proteomes" id="UP001301958"/>
    </source>
</evidence>
<proteinExistence type="predicted"/>
<name>A0AAN6YT63_9PEZI</name>
<protein>
    <recommendedName>
        <fullName evidence="1">2EXR domain-containing protein</fullName>
    </recommendedName>
</protein>
<dbReference type="AlphaFoldDB" id="A0AAN6YT63"/>
<dbReference type="Pfam" id="PF20150">
    <property type="entry name" value="2EXR"/>
    <property type="match status" value="1"/>
</dbReference>
<reference evidence="2" key="1">
    <citation type="journal article" date="2023" name="Mol. Phylogenet. Evol.">
        <title>Genome-scale phylogeny and comparative genomics of the fungal order Sordariales.</title>
        <authorList>
            <person name="Hensen N."/>
            <person name="Bonometti L."/>
            <person name="Westerberg I."/>
            <person name="Brannstrom I.O."/>
            <person name="Guillou S."/>
            <person name="Cros-Aarteil S."/>
            <person name="Calhoun S."/>
            <person name="Haridas S."/>
            <person name="Kuo A."/>
            <person name="Mondo S."/>
            <person name="Pangilinan J."/>
            <person name="Riley R."/>
            <person name="LaButti K."/>
            <person name="Andreopoulos B."/>
            <person name="Lipzen A."/>
            <person name="Chen C."/>
            <person name="Yan M."/>
            <person name="Daum C."/>
            <person name="Ng V."/>
            <person name="Clum A."/>
            <person name="Steindorff A."/>
            <person name="Ohm R.A."/>
            <person name="Martin F."/>
            <person name="Silar P."/>
            <person name="Natvig D.O."/>
            <person name="Lalanne C."/>
            <person name="Gautier V."/>
            <person name="Ament-Velasquez S.L."/>
            <person name="Kruys A."/>
            <person name="Hutchinson M.I."/>
            <person name="Powell A.J."/>
            <person name="Barry K."/>
            <person name="Miller A.N."/>
            <person name="Grigoriev I.V."/>
            <person name="Debuchy R."/>
            <person name="Gladieux P."/>
            <person name="Hiltunen Thoren M."/>
            <person name="Johannesson H."/>
        </authorList>
    </citation>
    <scope>NUCLEOTIDE SEQUENCE</scope>
    <source>
        <strain evidence="2">CBS 990.96</strain>
    </source>
</reference>
<gene>
    <name evidence="2" type="ORF">QBC38DRAFT_448470</name>
</gene>
<dbReference type="Proteomes" id="UP001301958">
    <property type="component" value="Unassembled WGS sequence"/>
</dbReference>
<dbReference type="InterPro" id="IPR045518">
    <property type="entry name" value="2EXR"/>
</dbReference>
<sequence>MLEPLTFTPLCCLVCLLGSWMVAVAYIVYAPLATSSRVIGPFHHSIFQKVSLFFEVSHIKTARYRCFGRPPPNNNFQSQLCPFNAIRRRFIMEAAQVDDYEPEFKYFPKLPLEIRTLIWELYQLSFIHVVYPHELVGLAWTLLSGGARKTVPGSHSPPGKYPSSFPFHRSIAAREPRFIHWKRRFDARLLACYESSQIAKRQLAAEEALGHRPSNYPYHFGSFDVDLIYFARSRGWSRYQSMKGKPQNASILFSFGSTFKYCPITRIAIRTSPAALDSLDIKPEDMTVHSNGKEATGDDISAKERLAAVFKEWKSARSLWIVVDLPVAPSWLDPSVPEQKKTRKKKNKINHTRRLRARLAVVHRAW</sequence>
<dbReference type="EMBL" id="MU865484">
    <property type="protein sequence ID" value="KAK4222222.1"/>
    <property type="molecule type" value="Genomic_DNA"/>
</dbReference>